<dbReference type="InterPro" id="IPR022417">
    <property type="entry name" value="Porphobilin_deaminase_N"/>
</dbReference>
<name>A0A0F9UKJ6_9ZZZZ</name>
<gene>
    <name evidence="8" type="ORF">LCGC14_0253980</name>
</gene>
<dbReference type="Pfam" id="PF03900">
    <property type="entry name" value="Porphobil_deamC"/>
    <property type="match status" value="1"/>
</dbReference>
<dbReference type="NCBIfam" id="TIGR00212">
    <property type="entry name" value="hemC"/>
    <property type="match status" value="1"/>
</dbReference>
<evidence type="ECO:0000256" key="4">
    <source>
        <dbReference type="ARBA" id="ARBA00022679"/>
    </source>
</evidence>
<dbReference type="InterPro" id="IPR036803">
    <property type="entry name" value="Porphobilinogen_deaminase_C_sf"/>
</dbReference>
<evidence type="ECO:0000256" key="3">
    <source>
        <dbReference type="ARBA" id="ARBA00012655"/>
    </source>
</evidence>
<dbReference type="PRINTS" id="PR00151">
    <property type="entry name" value="PORPHBDMNASE"/>
</dbReference>
<evidence type="ECO:0000256" key="2">
    <source>
        <dbReference type="ARBA" id="ARBA00005638"/>
    </source>
</evidence>
<evidence type="ECO:0000256" key="5">
    <source>
        <dbReference type="ARBA" id="ARBA00023244"/>
    </source>
</evidence>
<comment type="similarity">
    <text evidence="2">Belongs to the HMBS family.</text>
</comment>
<dbReference type="PANTHER" id="PTHR11557:SF0">
    <property type="entry name" value="PORPHOBILINOGEN DEAMINASE"/>
    <property type="match status" value="1"/>
</dbReference>
<dbReference type="FunFam" id="3.40.190.10:FF:000005">
    <property type="entry name" value="Porphobilinogen deaminase"/>
    <property type="match status" value="1"/>
</dbReference>
<keyword evidence="4" id="KW-0808">Transferase</keyword>
<comment type="caution">
    <text evidence="8">The sequence shown here is derived from an EMBL/GenBank/DDBJ whole genome shotgun (WGS) entry which is preliminary data.</text>
</comment>
<protein>
    <recommendedName>
        <fullName evidence="3">hydroxymethylbilane synthase</fullName>
        <ecNumber evidence="3">2.5.1.61</ecNumber>
    </recommendedName>
</protein>
<dbReference type="GO" id="GO:0004418">
    <property type="term" value="F:hydroxymethylbilane synthase activity"/>
    <property type="evidence" value="ECO:0007669"/>
    <property type="project" value="UniProtKB-EC"/>
</dbReference>
<dbReference type="AlphaFoldDB" id="A0A0F9UKJ6"/>
<dbReference type="SUPFAM" id="SSF53850">
    <property type="entry name" value="Periplasmic binding protein-like II"/>
    <property type="match status" value="1"/>
</dbReference>
<feature type="domain" description="Porphobilinogen deaminase N-terminal" evidence="6">
    <location>
        <begin position="4"/>
        <end position="210"/>
    </location>
</feature>
<reference evidence="8" key="1">
    <citation type="journal article" date="2015" name="Nature">
        <title>Complex archaea that bridge the gap between prokaryotes and eukaryotes.</title>
        <authorList>
            <person name="Spang A."/>
            <person name="Saw J.H."/>
            <person name="Jorgensen S.L."/>
            <person name="Zaremba-Niedzwiedzka K."/>
            <person name="Martijn J."/>
            <person name="Lind A.E."/>
            <person name="van Eijk R."/>
            <person name="Schleper C."/>
            <person name="Guy L."/>
            <person name="Ettema T.J."/>
        </authorList>
    </citation>
    <scope>NUCLEOTIDE SEQUENCE</scope>
</reference>
<dbReference type="Gene3D" id="3.30.160.40">
    <property type="entry name" value="Porphobilinogen deaminase, C-terminal domain"/>
    <property type="match status" value="1"/>
</dbReference>
<dbReference type="PIRSF" id="PIRSF001438">
    <property type="entry name" value="4pyrrol_synth_OHMeBilane_synth"/>
    <property type="match status" value="1"/>
</dbReference>
<dbReference type="GO" id="GO:0005737">
    <property type="term" value="C:cytoplasm"/>
    <property type="evidence" value="ECO:0007669"/>
    <property type="project" value="TreeGrafter"/>
</dbReference>
<dbReference type="PANTHER" id="PTHR11557">
    <property type="entry name" value="PORPHOBILINOGEN DEAMINASE"/>
    <property type="match status" value="1"/>
</dbReference>
<dbReference type="EC" id="2.5.1.61" evidence="3"/>
<dbReference type="InterPro" id="IPR022418">
    <property type="entry name" value="Porphobilinogen_deaminase_C"/>
</dbReference>
<dbReference type="SUPFAM" id="SSF54782">
    <property type="entry name" value="Porphobilinogen deaminase (hydroxymethylbilane synthase), C-terminal domain"/>
    <property type="match status" value="1"/>
</dbReference>
<sequence>MSGIVIGTRGSPLAMWQANHIRDAIVRRCPDQSVELKVIKTSGDQALLGPGRAALDKGMFTTEIENELLAGTISLAVHSLKDLPTDIPEGLSVTAITVREDPADAIIAKSALPLADLPAGAIVLTGSLRRRGQLLHCRPDLSVQPVRGNVQTRLRKLDESDAEAIVLARAGLVRADLDDRITQRLDPDEFLPACGQGALALEICCDNSPVQELLAPLDDMPTRLAVTAERAFLAALGGGCQVPVGAYARFSGGPDALTLTGMVSSLDGVTLLRATVAAPVATPAAAEALGQTLCEQLRDQGCEEILASITES</sequence>
<evidence type="ECO:0000256" key="1">
    <source>
        <dbReference type="ARBA" id="ARBA00001916"/>
    </source>
</evidence>
<keyword evidence="5" id="KW-0627">Porphyrin biosynthesis</keyword>
<accession>A0A0F9UKJ6</accession>
<feature type="domain" description="Porphobilinogen deaminase C-terminal" evidence="7">
    <location>
        <begin position="224"/>
        <end position="298"/>
    </location>
</feature>
<dbReference type="EMBL" id="LAZR01000133">
    <property type="protein sequence ID" value="KKN87867.1"/>
    <property type="molecule type" value="Genomic_DNA"/>
</dbReference>
<dbReference type="GO" id="GO:0006783">
    <property type="term" value="P:heme biosynthetic process"/>
    <property type="evidence" value="ECO:0007669"/>
    <property type="project" value="TreeGrafter"/>
</dbReference>
<dbReference type="InterPro" id="IPR000860">
    <property type="entry name" value="HemC"/>
</dbReference>
<evidence type="ECO:0000313" key="8">
    <source>
        <dbReference type="EMBL" id="KKN87867.1"/>
    </source>
</evidence>
<evidence type="ECO:0000259" key="7">
    <source>
        <dbReference type="Pfam" id="PF03900"/>
    </source>
</evidence>
<dbReference type="Gene3D" id="3.40.190.10">
    <property type="entry name" value="Periplasmic binding protein-like II"/>
    <property type="match status" value="2"/>
</dbReference>
<comment type="cofactor">
    <cofactor evidence="1">
        <name>dipyrromethane</name>
        <dbReference type="ChEBI" id="CHEBI:60342"/>
    </cofactor>
</comment>
<dbReference type="PROSITE" id="PS00533">
    <property type="entry name" value="PORPHOBILINOGEN_DEAM"/>
    <property type="match status" value="1"/>
</dbReference>
<proteinExistence type="inferred from homology"/>
<dbReference type="InterPro" id="IPR022419">
    <property type="entry name" value="Porphobilin_deaminase_cofac_BS"/>
</dbReference>
<dbReference type="HAMAP" id="MF_00260">
    <property type="entry name" value="Porphobil_deam"/>
    <property type="match status" value="1"/>
</dbReference>
<organism evidence="8">
    <name type="scientific">marine sediment metagenome</name>
    <dbReference type="NCBI Taxonomy" id="412755"/>
    <lineage>
        <taxon>unclassified sequences</taxon>
        <taxon>metagenomes</taxon>
        <taxon>ecological metagenomes</taxon>
    </lineage>
</organism>
<evidence type="ECO:0000259" key="6">
    <source>
        <dbReference type="Pfam" id="PF01379"/>
    </source>
</evidence>
<dbReference type="Pfam" id="PF01379">
    <property type="entry name" value="Porphobil_deam"/>
    <property type="match status" value="1"/>
</dbReference>